<evidence type="ECO:0000256" key="3">
    <source>
        <dbReference type="SAM" id="Phobius"/>
    </source>
</evidence>
<dbReference type="HAMAP" id="MF_00973">
    <property type="entry name" value="Gluconeogen_factor"/>
    <property type="match status" value="1"/>
</dbReference>
<keyword evidence="5" id="KW-1185">Reference proteome</keyword>
<evidence type="ECO:0000256" key="1">
    <source>
        <dbReference type="ARBA" id="ARBA00022490"/>
    </source>
</evidence>
<dbReference type="STRING" id="1121266.SAMN02745883_01813"/>
<keyword evidence="1 2" id="KW-0963">Cytoplasm</keyword>
<evidence type="ECO:0000313" key="5">
    <source>
        <dbReference type="Proteomes" id="UP000184082"/>
    </source>
</evidence>
<feature type="transmembrane region" description="Helical" evidence="3">
    <location>
        <begin position="45"/>
        <end position="67"/>
    </location>
</feature>
<sequence>MNIFFKFKLDTKLKKSLMLGIIGAIFTIFGLSLLMNVIIKIESKVGLIIGFIALGSGFIFLSVKNLFNHAKQNRNLSDLGLVNKIYDKNILSRGIKVVVIGGGTGLSVLLRGIKKFTSNITAIVTVADDGGGSGKLREDLGMLPPGDIRNCILALADTEPIMEKLLQYRFKEGTLKNQSFGNLLIAAMVGISDSFEHAIKRINQILAVAGKVLPVTTEDITLYAKLKNGQIIKGESQIPLKALENNSSIEKVFIKPKNVKPLEESIKAIKDADVIILGPGSLYTSIIPNLLVNDITKSIRKSSALKIYVSNLMTQPGETDNFTVGEHVKAILNHAGKNVIQYVYANNESIPNEIIEKYREEGAKPVELAQKDMEFFSKNKINVIENNYIEIKKGYLRHNAFQLSKDIVNLVIEKKYSHDKMRFLELNSIVKKVKNTANSL</sequence>
<dbReference type="InterPro" id="IPR038136">
    <property type="entry name" value="CofD-like_dom_sf"/>
</dbReference>
<keyword evidence="3" id="KW-0812">Transmembrane</keyword>
<reference evidence="4 5" key="1">
    <citation type="submission" date="2016-11" db="EMBL/GenBank/DDBJ databases">
        <authorList>
            <person name="Jaros S."/>
            <person name="Januszkiewicz K."/>
            <person name="Wedrychowicz H."/>
        </authorList>
    </citation>
    <scope>NUCLEOTIDE SEQUENCE [LARGE SCALE GENOMIC DNA]</scope>
    <source>
        <strain evidence="4 5">DSM 14501</strain>
    </source>
</reference>
<dbReference type="NCBIfam" id="TIGR01826">
    <property type="entry name" value="CofD_related"/>
    <property type="match status" value="1"/>
</dbReference>
<dbReference type="InterPro" id="IPR010119">
    <property type="entry name" value="Gluconeogen_factor"/>
</dbReference>
<evidence type="ECO:0000313" key="4">
    <source>
        <dbReference type="EMBL" id="SHK32351.1"/>
    </source>
</evidence>
<dbReference type="InterPro" id="IPR002882">
    <property type="entry name" value="CofD"/>
</dbReference>
<dbReference type="RefSeq" id="WP_072967780.1">
    <property type="nucleotide sequence ID" value="NZ_FRAJ01000014.1"/>
</dbReference>
<dbReference type="EMBL" id="FRAJ01000014">
    <property type="protein sequence ID" value="SHK32351.1"/>
    <property type="molecule type" value="Genomic_DNA"/>
</dbReference>
<dbReference type="Gene3D" id="3.40.50.10680">
    <property type="entry name" value="CofD-like domains"/>
    <property type="match status" value="1"/>
</dbReference>
<dbReference type="GO" id="GO:0005737">
    <property type="term" value="C:cytoplasm"/>
    <property type="evidence" value="ECO:0007669"/>
    <property type="project" value="UniProtKB-SubCell"/>
</dbReference>
<dbReference type="Pfam" id="PF01933">
    <property type="entry name" value="CofD"/>
    <property type="match status" value="1"/>
</dbReference>
<comment type="function">
    <text evidence="2">Required for morphogenesis under gluconeogenic growth conditions.</text>
</comment>
<dbReference type="Proteomes" id="UP000184082">
    <property type="component" value="Unassembled WGS sequence"/>
</dbReference>
<dbReference type="PANTHER" id="PTHR30135">
    <property type="entry name" value="UNCHARACTERIZED PROTEIN YVCK-RELATED"/>
    <property type="match status" value="1"/>
</dbReference>
<organism evidence="4 5">
    <name type="scientific">Caminicella sporogenes DSM 14501</name>
    <dbReference type="NCBI Taxonomy" id="1121266"/>
    <lineage>
        <taxon>Bacteria</taxon>
        <taxon>Bacillati</taxon>
        <taxon>Bacillota</taxon>
        <taxon>Clostridia</taxon>
        <taxon>Peptostreptococcales</taxon>
        <taxon>Caminicellaceae</taxon>
        <taxon>Caminicella</taxon>
    </lineage>
</organism>
<keyword evidence="3" id="KW-0472">Membrane</keyword>
<comment type="similarity">
    <text evidence="2">Belongs to the gluconeogenesis factor family.</text>
</comment>
<gene>
    <name evidence="4" type="ORF">SAMN02745883_01813</name>
</gene>
<name>A0A1M6RIL9_9FIRM</name>
<protein>
    <recommendedName>
        <fullName evidence="2">Putative gluconeogenesis factor</fullName>
    </recommendedName>
</protein>
<feature type="transmembrane region" description="Helical" evidence="3">
    <location>
        <begin position="16"/>
        <end position="39"/>
    </location>
</feature>
<dbReference type="SUPFAM" id="SSF142338">
    <property type="entry name" value="CofD-like"/>
    <property type="match status" value="1"/>
</dbReference>
<keyword evidence="3" id="KW-1133">Transmembrane helix</keyword>
<dbReference type="CDD" id="cd07187">
    <property type="entry name" value="YvcK_like"/>
    <property type="match status" value="1"/>
</dbReference>
<dbReference type="PANTHER" id="PTHR30135:SF3">
    <property type="entry name" value="GLUCONEOGENESIS FACTOR-RELATED"/>
    <property type="match status" value="1"/>
</dbReference>
<dbReference type="GO" id="GO:0008360">
    <property type="term" value="P:regulation of cell shape"/>
    <property type="evidence" value="ECO:0007669"/>
    <property type="project" value="UniProtKB-UniRule"/>
</dbReference>
<comment type="subcellular location">
    <subcellularLocation>
        <location evidence="2">Cytoplasm</location>
    </subcellularLocation>
</comment>
<dbReference type="AlphaFoldDB" id="A0A1M6RIL9"/>
<proteinExistence type="inferred from homology"/>
<dbReference type="GO" id="GO:0043743">
    <property type="term" value="F:LPPG:FO 2-phospho-L-lactate transferase activity"/>
    <property type="evidence" value="ECO:0007669"/>
    <property type="project" value="InterPro"/>
</dbReference>
<accession>A0A1M6RIL9</accession>
<evidence type="ECO:0000256" key="2">
    <source>
        <dbReference type="HAMAP-Rule" id="MF_00973"/>
    </source>
</evidence>